<evidence type="ECO:0000313" key="3">
    <source>
        <dbReference type="Proteomes" id="UP001189624"/>
    </source>
</evidence>
<organism evidence="2 3">
    <name type="scientific">Sphenostylis stenocarpa</name>
    <dbReference type="NCBI Taxonomy" id="92480"/>
    <lineage>
        <taxon>Eukaryota</taxon>
        <taxon>Viridiplantae</taxon>
        <taxon>Streptophyta</taxon>
        <taxon>Embryophyta</taxon>
        <taxon>Tracheophyta</taxon>
        <taxon>Spermatophyta</taxon>
        <taxon>Magnoliopsida</taxon>
        <taxon>eudicotyledons</taxon>
        <taxon>Gunneridae</taxon>
        <taxon>Pentapetalae</taxon>
        <taxon>rosids</taxon>
        <taxon>fabids</taxon>
        <taxon>Fabales</taxon>
        <taxon>Fabaceae</taxon>
        <taxon>Papilionoideae</taxon>
        <taxon>50 kb inversion clade</taxon>
        <taxon>NPAAA clade</taxon>
        <taxon>indigoferoid/millettioid clade</taxon>
        <taxon>Phaseoleae</taxon>
        <taxon>Sphenostylis</taxon>
    </lineage>
</organism>
<sequence length="77" mass="9099">MAYNKGDLNRRERDITAGSANGIPENQPTPHRHSFIVRDSRWRCHRHRIALVVMSLERQPKVGIWRERRDGDKLGKR</sequence>
<dbReference type="AlphaFoldDB" id="A0AA86S6F6"/>
<dbReference type="Proteomes" id="UP001189624">
    <property type="component" value="Chromosome 3"/>
</dbReference>
<evidence type="ECO:0000256" key="1">
    <source>
        <dbReference type="SAM" id="MobiDB-lite"/>
    </source>
</evidence>
<gene>
    <name evidence="2" type="ORF">AYBTSS11_LOCUS10076</name>
</gene>
<accession>A0AA86S6F6</accession>
<feature type="region of interest" description="Disordered" evidence="1">
    <location>
        <begin position="1"/>
        <end position="34"/>
    </location>
</feature>
<dbReference type="Gramene" id="rna-AYBTSS11_LOCUS10076">
    <property type="protein sequence ID" value="CAJ1941080.1"/>
    <property type="gene ID" value="gene-AYBTSS11_LOCUS10076"/>
</dbReference>
<keyword evidence="3" id="KW-1185">Reference proteome</keyword>
<protein>
    <submittedName>
        <fullName evidence="2">Uncharacterized protein</fullName>
    </submittedName>
</protein>
<name>A0AA86S6F6_9FABA</name>
<reference evidence="2" key="1">
    <citation type="submission" date="2023-10" db="EMBL/GenBank/DDBJ databases">
        <authorList>
            <person name="Domelevo Entfellner J.-B."/>
        </authorList>
    </citation>
    <scope>NUCLEOTIDE SEQUENCE</scope>
</reference>
<dbReference type="EMBL" id="OY731400">
    <property type="protein sequence ID" value="CAJ1941080.1"/>
    <property type="molecule type" value="Genomic_DNA"/>
</dbReference>
<evidence type="ECO:0000313" key="2">
    <source>
        <dbReference type="EMBL" id="CAJ1941080.1"/>
    </source>
</evidence>
<proteinExistence type="predicted"/>